<proteinExistence type="predicted"/>
<dbReference type="EMBL" id="CP104311">
    <property type="protein sequence ID" value="WWF00854.1"/>
    <property type="molecule type" value="Genomic_DNA"/>
</dbReference>
<name>A0ABZ2F179_METCP</name>
<feature type="domain" description="Acyltransferase 3" evidence="2">
    <location>
        <begin position="12"/>
        <end position="335"/>
    </location>
</feature>
<feature type="transmembrane region" description="Helical" evidence="1">
    <location>
        <begin position="168"/>
        <end position="187"/>
    </location>
</feature>
<keyword evidence="1" id="KW-0812">Transmembrane</keyword>
<dbReference type="PANTHER" id="PTHR23028">
    <property type="entry name" value="ACETYLTRANSFERASE"/>
    <property type="match status" value="1"/>
</dbReference>
<evidence type="ECO:0000259" key="2">
    <source>
        <dbReference type="Pfam" id="PF01757"/>
    </source>
</evidence>
<reference evidence="4 5" key="1">
    <citation type="submission" date="2022-09" db="EMBL/GenBank/DDBJ databases">
        <authorList>
            <person name="Giprobiosintez L."/>
        </authorList>
    </citation>
    <scope>NUCLEOTIDE SEQUENCE [LARGE SCALE GENOMIC DNA]</scope>
    <source>
        <strain evidence="5">VKPM-B-12549 (GBS-15)</strain>
    </source>
</reference>
<dbReference type="InterPro" id="IPR050879">
    <property type="entry name" value="Acyltransferase_3"/>
</dbReference>
<evidence type="ECO:0000313" key="4">
    <source>
        <dbReference type="EMBL" id="WWF00854.1"/>
    </source>
</evidence>
<evidence type="ECO:0000256" key="1">
    <source>
        <dbReference type="SAM" id="Phobius"/>
    </source>
</evidence>
<keyword evidence="1" id="KW-0472">Membrane</keyword>
<dbReference type="PANTHER" id="PTHR23028:SF53">
    <property type="entry name" value="ACYL_TRANSF_3 DOMAIN-CONTAINING PROTEIN"/>
    <property type="match status" value="1"/>
</dbReference>
<sequence>MHTHRHLAYRPDIDGLRAIAILAVIVFHAYPRSLPGGFVGVDVFFVISGYLIGGIIFRNLDAGSFSLTDFYARRARRIFPALITVLLGGLAFGWFALLADEYQALGKHVAAGAGFVSNLVLWRESGYFDTAAEFKPLLHLWSLGIEEQFYLVYPLLMALLWRLRANPAYTLLTLAVVSFGGNLYLVHSDAASAFFLPFTRFWELLGGSTLAYVHFRRATAKPLTSTRHQLQAVAGMLLLAAAVFVLDKDKDFPGAWALLPTLGALLLIGAGQGTWVNRRLLASRPMVFIGVISYPLYLWHWLLLSFGLILRSGEPLHHRAAVLVAAALLLAWLTFRYVERPLRFGAPELQRVKLLALWSLLACAGLLGLTVYRADGLPERPALADVRLKIDRDPPRLAADGYRSNGIAKELFQGKFRPGEDFFQLGDLPKDQPLTAVIGDSHGNMLYQGLATATARPETVINLGRGSCLPFVGVDTIRKNGRSASCQPFVGNAIDFIARTPEITTVIIAAYYKQYLDGGMTLRRTQTGESPGAAGLFRIGLSDTLERLLRANKFVILSLDNPDMDRTVMTACYSLLRPLLPRSPDSGCQIPRSVHERDQALARGLIEEAAARFPDKVRLFDPATVLCDAQYCYAYHKADLIYRFDGNHLTVKGAVRVAERLLAHPDGIRTFARAP</sequence>
<dbReference type="InterPro" id="IPR043968">
    <property type="entry name" value="SGNH"/>
</dbReference>
<keyword evidence="4" id="KW-0012">Acyltransferase</keyword>
<feature type="transmembrane region" description="Helical" evidence="1">
    <location>
        <begin position="287"/>
        <end position="310"/>
    </location>
</feature>
<feature type="transmembrane region" description="Helical" evidence="1">
    <location>
        <begin position="78"/>
        <end position="97"/>
    </location>
</feature>
<feature type="transmembrane region" description="Helical" evidence="1">
    <location>
        <begin position="193"/>
        <end position="215"/>
    </location>
</feature>
<keyword evidence="5" id="KW-1185">Reference proteome</keyword>
<organism evidence="4 5">
    <name type="scientific">Methylococcus capsulatus</name>
    <dbReference type="NCBI Taxonomy" id="414"/>
    <lineage>
        <taxon>Bacteria</taxon>
        <taxon>Pseudomonadati</taxon>
        <taxon>Pseudomonadota</taxon>
        <taxon>Gammaproteobacteria</taxon>
        <taxon>Methylococcales</taxon>
        <taxon>Methylococcaceae</taxon>
        <taxon>Methylococcus</taxon>
    </lineage>
</organism>
<dbReference type="Pfam" id="PF01757">
    <property type="entry name" value="Acyl_transf_3"/>
    <property type="match status" value="1"/>
</dbReference>
<feature type="transmembrane region" description="Helical" evidence="1">
    <location>
        <begin position="252"/>
        <end position="275"/>
    </location>
</feature>
<feature type="transmembrane region" description="Helical" evidence="1">
    <location>
        <begin position="138"/>
        <end position="161"/>
    </location>
</feature>
<feature type="transmembrane region" description="Helical" evidence="1">
    <location>
        <begin position="227"/>
        <end position="246"/>
    </location>
</feature>
<dbReference type="GO" id="GO:0016746">
    <property type="term" value="F:acyltransferase activity"/>
    <property type="evidence" value="ECO:0007669"/>
    <property type="project" value="UniProtKB-KW"/>
</dbReference>
<evidence type="ECO:0000313" key="5">
    <source>
        <dbReference type="Proteomes" id="UP001359308"/>
    </source>
</evidence>
<evidence type="ECO:0000259" key="3">
    <source>
        <dbReference type="Pfam" id="PF19040"/>
    </source>
</evidence>
<gene>
    <name evidence="4" type="ORF">N4J17_10215</name>
</gene>
<feature type="transmembrane region" description="Helical" evidence="1">
    <location>
        <begin position="36"/>
        <end position="57"/>
    </location>
</feature>
<dbReference type="Proteomes" id="UP001359308">
    <property type="component" value="Chromosome"/>
</dbReference>
<dbReference type="InterPro" id="IPR002656">
    <property type="entry name" value="Acyl_transf_3_dom"/>
</dbReference>
<feature type="transmembrane region" description="Helical" evidence="1">
    <location>
        <begin position="355"/>
        <end position="372"/>
    </location>
</feature>
<accession>A0ABZ2F179</accession>
<feature type="transmembrane region" description="Helical" evidence="1">
    <location>
        <begin position="12"/>
        <end position="30"/>
    </location>
</feature>
<protein>
    <submittedName>
        <fullName evidence="4">Acyltransferase</fullName>
    </submittedName>
</protein>
<feature type="domain" description="SGNH" evidence="3">
    <location>
        <begin position="430"/>
        <end position="661"/>
    </location>
</feature>
<dbReference type="RefSeq" id="WP_198323254.1">
    <property type="nucleotide sequence ID" value="NZ_CP104311.1"/>
</dbReference>
<feature type="transmembrane region" description="Helical" evidence="1">
    <location>
        <begin position="316"/>
        <end position="335"/>
    </location>
</feature>
<keyword evidence="4" id="KW-0808">Transferase</keyword>
<keyword evidence="1" id="KW-1133">Transmembrane helix</keyword>
<dbReference type="Pfam" id="PF19040">
    <property type="entry name" value="SGNH"/>
    <property type="match status" value="1"/>
</dbReference>